<feature type="region of interest" description="Disordered" evidence="1">
    <location>
        <begin position="1"/>
        <end position="35"/>
    </location>
</feature>
<accession>A0A0F9WQ83</accession>
<evidence type="ECO:0000313" key="2">
    <source>
        <dbReference type="EMBL" id="KKN88336.1"/>
    </source>
</evidence>
<dbReference type="AlphaFoldDB" id="A0A0F9WQ83"/>
<organism evidence="2">
    <name type="scientific">marine sediment metagenome</name>
    <dbReference type="NCBI Taxonomy" id="412755"/>
    <lineage>
        <taxon>unclassified sequences</taxon>
        <taxon>metagenomes</taxon>
        <taxon>ecological metagenomes</taxon>
    </lineage>
</organism>
<proteinExistence type="predicted"/>
<comment type="caution">
    <text evidence="2">The sequence shown here is derived from an EMBL/GenBank/DDBJ whole genome shotgun (WGS) entry which is preliminary data.</text>
</comment>
<name>A0A0F9WQ83_9ZZZZ</name>
<protein>
    <submittedName>
        <fullName evidence="2">Uncharacterized protein</fullName>
    </submittedName>
</protein>
<evidence type="ECO:0000256" key="1">
    <source>
        <dbReference type="SAM" id="MobiDB-lite"/>
    </source>
</evidence>
<gene>
    <name evidence="2" type="ORF">LCGC14_0248980</name>
</gene>
<dbReference type="EMBL" id="LAZR01000129">
    <property type="protein sequence ID" value="KKN88336.1"/>
    <property type="molecule type" value="Genomic_DNA"/>
</dbReference>
<reference evidence="2" key="1">
    <citation type="journal article" date="2015" name="Nature">
        <title>Complex archaea that bridge the gap between prokaryotes and eukaryotes.</title>
        <authorList>
            <person name="Spang A."/>
            <person name="Saw J.H."/>
            <person name="Jorgensen S.L."/>
            <person name="Zaremba-Niedzwiedzka K."/>
            <person name="Martijn J."/>
            <person name="Lind A.E."/>
            <person name="van Eijk R."/>
            <person name="Schleper C."/>
            <person name="Guy L."/>
            <person name="Ettema T.J."/>
        </authorList>
    </citation>
    <scope>NUCLEOTIDE SEQUENCE</scope>
</reference>
<sequence>MLIDDEDDSEDVLTDDSLDVLTDEEDDSEDVDILD</sequence>